<dbReference type="GO" id="GO:0005759">
    <property type="term" value="C:mitochondrial matrix"/>
    <property type="evidence" value="ECO:0007669"/>
    <property type="project" value="TreeGrafter"/>
</dbReference>
<dbReference type="PANTHER" id="PTHR28015">
    <property type="entry name" value="ATP SYNTHASE ASSEMBLY FACTOR FMC1, MITOCHONDRIAL"/>
    <property type="match status" value="1"/>
</dbReference>
<dbReference type="PANTHER" id="PTHR28015:SF1">
    <property type="entry name" value="ATP SYNTHASE ASSEMBLY FACTOR FMC1, MITOCHONDRIAL"/>
    <property type="match status" value="1"/>
</dbReference>
<dbReference type="Pfam" id="PF13233">
    <property type="entry name" value="Complex1_LYR_2"/>
    <property type="match status" value="1"/>
</dbReference>
<evidence type="ECO:0000313" key="2">
    <source>
        <dbReference type="Proteomes" id="UP000789342"/>
    </source>
</evidence>
<dbReference type="Proteomes" id="UP000789342">
    <property type="component" value="Unassembled WGS sequence"/>
</dbReference>
<dbReference type="GO" id="GO:0033615">
    <property type="term" value="P:mitochondrial proton-transporting ATP synthase complex assembly"/>
    <property type="evidence" value="ECO:0007669"/>
    <property type="project" value="InterPro"/>
</dbReference>
<organism evidence="1 2">
    <name type="scientific">Acaulospora morrowiae</name>
    <dbReference type="NCBI Taxonomy" id="94023"/>
    <lineage>
        <taxon>Eukaryota</taxon>
        <taxon>Fungi</taxon>
        <taxon>Fungi incertae sedis</taxon>
        <taxon>Mucoromycota</taxon>
        <taxon>Glomeromycotina</taxon>
        <taxon>Glomeromycetes</taxon>
        <taxon>Diversisporales</taxon>
        <taxon>Acaulosporaceae</taxon>
        <taxon>Acaulospora</taxon>
    </lineage>
</organism>
<dbReference type="EMBL" id="CAJVPV010001210">
    <property type="protein sequence ID" value="CAG8490034.1"/>
    <property type="molecule type" value="Genomic_DNA"/>
</dbReference>
<sequence length="116" mass="13611">MTATLKAVRSDTSRKMILSIYRQLLREVQKQFTPYNKNPYWKLELIKEFRQNRDASNKELLEKLDQDATDLLSFLRSNRRYGELLTQLDPMHGLTEQQRVEKTANRVGLKVPAGNT</sequence>
<reference evidence="1" key="1">
    <citation type="submission" date="2021-06" db="EMBL/GenBank/DDBJ databases">
        <authorList>
            <person name="Kallberg Y."/>
            <person name="Tangrot J."/>
            <person name="Rosling A."/>
        </authorList>
    </citation>
    <scope>NUCLEOTIDE SEQUENCE</scope>
    <source>
        <strain evidence="1">CL551</strain>
    </source>
</reference>
<dbReference type="OrthoDB" id="15893at2759"/>
<protein>
    <submittedName>
        <fullName evidence="1">10905_t:CDS:1</fullName>
    </submittedName>
</protein>
<keyword evidence="2" id="KW-1185">Reference proteome</keyword>
<dbReference type="InterPro" id="IPR039196">
    <property type="entry name" value="Fmc1"/>
</dbReference>
<proteinExistence type="predicted"/>
<dbReference type="AlphaFoldDB" id="A0A9N8ZC73"/>
<comment type="caution">
    <text evidence="1">The sequence shown here is derived from an EMBL/GenBank/DDBJ whole genome shotgun (WGS) entry which is preliminary data.</text>
</comment>
<gene>
    <name evidence="1" type="ORF">AMORRO_LOCUS2734</name>
</gene>
<name>A0A9N8ZC73_9GLOM</name>
<accession>A0A9N8ZC73</accession>
<evidence type="ECO:0000313" key="1">
    <source>
        <dbReference type="EMBL" id="CAG8490034.1"/>
    </source>
</evidence>